<dbReference type="RefSeq" id="WP_369791037.1">
    <property type="nucleotide sequence ID" value="NZ_CP165629.1"/>
</dbReference>
<keyword evidence="1" id="KW-0614">Plasmid</keyword>
<protein>
    <submittedName>
        <fullName evidence="1">Uncharacterized protein</fullName>
    </submittedName>
</protein>
<organism evidence="1">
    <name type="scientific">Rouxiella sp. WC2420</name>
    <dbReference type="NCBI Taxonomy" id="3234145"/>
    <lineage>
        <taxon>Bacteria</taxon>
        <taxon>Pseudomonadati</taxon>
        <taxon>Pseudomonadota</taxon>
        <taxon>Gammaproteobacteria</taxon>
        <taxon>Enterobacterales</taxon>
        <taxon>Yersiniaceae</taxon>
        <taxon>Rouxiella</taxon>
    </lineage>
</organism>
<accession>A0AB39W0L9</accession>
<geneLocation type="plasmid" evidence="1">
    <name>unnamed</name>
</geneLocation>
<dbReference type="AlphaFoldDB" id="A0AB39W0L9"/>
<name>A0AB39W0L9_9GAMM</name>
<gene>
    <name evidence="1" type="ORF">AB3G37_24325</name>
</gene>
<dbReference type="EMBL" id="CP165629">
    <property type="protein sequence ID" value="XDU75007.1"/>
    <property type="molecule type" value="Genomic_DNA"/>
</dbReference>
<sequence length="89" mass="10161">MQFTLHMLVTALSHNTTADGVFSSLEMQMKAQGKENPAQKITRQQIVSDTNMALDFFLKARIIDRAVEETSKTREELETLLNDIENYLV</sequence>
<proteinExistence type="predicted"/>
<reference evidence="1" key="1">
    <citation type="submission" date="2024-07" db="EMBL/GenBank/DDBJ databases">
        <authorList>
            <person name="Biller S.J."/>
        </authorList>
    </citation>
    <scope>NUCLEOTIDE SEQUENCE</scope>
    <source>
        <strain evidence="1">WC2420</strain>
        <plasmid evidence="1">unnamed</plasmid>
    </source>
</reference>
<evidence type="ECO:0000313" key="1">
    <source>
        <dbReference type="EMBL" id="XDU75007.1"/>
    </source>
</evidence>